<keyword evidence="6" id="KW-1185">Reference proteome</keyword>
<name>A0ABV2SMZ4_9GAMM</name>
<keyword evidence="1" id="KW-0813">Transport</keyword>
<gene>
    <name evidence="5" type="ORF">V5J35_004327</name>
</gene>
<dbReference type="InterPro" id="IPR017911">
    <property type="entry name" value="MacB-like_ATP-bd"/>
</dbReference>
<dbReference type="SUPFAM" id="SSF52540">
    <property type="entry name" value="P-loop containing nucleoside triphosphate hydrolases"/>
    <property type="match status" value="1"/>
</dbReference>
<dbReference type="InterPro" id="IPR017871">
    <property type="entry name" value="ABC_transporter-like_CS"/>
</dbReference>
<evidence type="ECO:0000313" key="5">
    <source>
        <dbReference type="EMBL" id="MET4759135.1"/>
    </source>
</evidence>
<keyword evidence="3 5" id="KW-0067">ATP-binding</keyword>
<dbReference type="PANTHER" id="PTHR24220:SF86">
    <property type="entry name" value="ABC TRANSPORTER ABCH.1"/>
    <property type="match status" value="1"/>
</dbReference>
<proteinExistence type="predicted"/>
<dbReference type="Gene3D" id="3.40.50.300">
    <property type="entry name" value="P-loop containing nucleotide triphosphate hydrolases"/>
    <property type="match status" value="1"/>
</dbReference>
<comment type="caution">
    <text evidence="5">The sequence shown here is derived from an EMBL/GenBank/DDBJ whole genome shotgun (WGS) entry which is preliminary data.</text>
</comment>
<feature type="domain" description="ABC transporter" evidence="4">
    <location>
        <begin position="4"/>
        <end position="242"/>
    </location>
</feature>
<organism evidence="5 6">
    <name type="scientific">Endozoicomonas lisbonensis</name>
    <dbReference type="NCBI Taxonomy" id="3120522"/>
    <lineage>
        <taxon>Bacteria</taxon>
        <taxon>Pseudomonadati</taxon>
        <taxon>Pseudomonadota</taxon>
        <taxon>Gammaproteobacteria</taxon>
        <taxon>Oceanospirillales</taxon>
        <taxon>Endozoicomonadaceae</taxon>
        <taxon>Endozoicomonas</taxon>
    </lineage>
</organism>
<dbReference type="PROSITE" id="PS50893">
    <property type="entry name" value="ABC_TRANSPORTER_2"/>
    <property type="match status" value="1"/>
</dbReference>
<dbReference type="Proteomes" id="UP001549366">
    <property type="component" value="Unassembled WGS sequence"/>
</dbReference>
<dbReference type="EMBL" id="JBEWTB010000002">
    <property type="protein sequence ID" value="MET4759135.1"/>
    <property type="molecule type" value="Genomic_DNA"/>
</dbReference>
<sequence length="249" mass="27087">MSLITASDLCRVYDVGSQKLHVLKNVSLTIDEGEFVALMGPSGSGKSTLMNQLGCLDRPTSGEITLNGQALSQCTADQLAEVRCNTIGFVFQQFNLLPRLTALDNVALPLMYAGKDRKQARERALDCLSQVGLAERSSHRPAELSGGQQQRVAIARAIVNEPRLILADEPTGALDTRTGHDIMQLFRELNQQGITLVVVTHEADIAEYAKRQLMFRDGELVSDSHSRTARLAEGLVEGLAEGLVEEKAT</sequence>
<dbReference type="CDD" id="cd03255">
    <property type="entry name" value="ABC_MJ0796_LolCDE_FtsE"/>
    <property type="match status" value="1"/>
</dbReference>
<dbReference type="PROSITE" id="PS00211">
    <property type="entry name" value="ABC_TRANSPORTER_1"/>
    <property type="match status" value="1"/>
</dbReference>
<evidence type="ECO:0000256" key="3">
    <source>
        <dbReference type="ARBA" id="ARBA00022840"/>
    </source>
</evidence>
<dbReference type="InterPro" id="IPR003593">
    <property type="entry name" value="AAA+_ATPase"/>
</dbReference>
<evidence type="ECO:0000259" key="4">
    <source>
        <dbReference type="PROSITE" id="PS50893"/>
    </source>
</evidence>
<dbReference type="GO" id="GO:0005524">
    <property type="term" value="F:ATP binding"/>
    <property type="evidence" value="ECO:0007669"/>
    <property type="project" value="UniProtKB-KW"/>
</dbReference>
<dbReference type="RefSeq" id="WP_354009153.1">
    <property type="nucleotide sequence ID" value="NZ_JBEWTA010000001.1"/>
</dbReference>
<dbReference type="InterPro" id="IPR027417">
    <property type="entry name" value="P-loop_NTPase"/>
</dbReference>
<dbReference type="InterPro" id="IPR015854">
    <property type="entry name" value="ABC_transpr_LolD-like"/>
</dbReference>
<dbReference type="PANTHER" id="PTHR24220">
    <property type="entry name" value="IMPORT ATP-BINDING PROTEIN"/>
    <property type="match status" value="1"/>
</dbReference>
<evidence type="ECO:0000313" key="6">
    <source>
        <dbReference type="Proteomes" id="UP001549366"/>
    </source>
</evidence>
<dbReference type="Pfam" id="PF00005">
    <property type="entry name" value="ABC_tran"/>
    <property type="match status" value="1"/>
</dbReference>
<keyword evidence="2" id="KW-0547">Nucleotide-binding</keyword>
<accession>A0ABV2SMZ4</accession>
<dbReference type="InterPro" id="IPR003439">
    <property type="entry name" value="ABC_transporter-like_ATP-bd"/>
</dbReference>
<evidence type="ECO:0000256" key="2">
    <source>
        <dbReference type="ARBA" id="ARBA00022741"/>
    </source>
</evidence>
<reference evidence="5 6" key="1">
    <citation type="submission" date="2024-06" db="EMBL/GenBank/DDBJ databases">
        <title>Genomic Encyclopedia of Type Strains, Phase V (KMG-V): Genome sequencing to study the core and pangenomes of soil and plant-associated prokaryotes.</title>
        <authorList>
            <person name="Whitman W."/>
        </authorList>
    </citation>
    <scope>NUCLEOTIDE SEQUENCE [LARGE SCALE GENOMIC DNA]</scope>
    <source>
        <strain evidence="5 6">NE40</strain>
    </source>
</reference>
<evidence type="ECO:0000256" key="1">
    <source>
        <dbReference type="ARBA" id="ARBA00022448"/>
    </source>
</evidence>
<dbReference type="SMART" id="SM00382">
    <property type="entry name" value="AAA"/>
    <property type="match status" value="1"/>
</dbReference>
<protein>
    <submittedName>
        <fullName evidence="5">ABC transport system ATP-binding protein</fullName>
    </submittedName>
</protein>